<protein>
    <recommendedName>
        <fullName evidence="1">DUF6933 domain-containing protein</fullName>
    </recommendedName>
</protein>
<dbReference type="Pfam" id="PF22016">
    <property type="entry name" value="DUF6933"/>
    <property type="match status" value="1"/>
</dbReference>
<comment type="caution">
    <text evidence="2">The sequence shown here is derived from an EMBL/GenBank/DDBJ whole genome shotgun (WGS) entry which is preliminary data.</text>
</comment>
<evidence type="ECO:0000313" key="3">
    <source>
        <dbReference type="Proteomes" id="UP000316095"/>
    </source>
</evidence>
<dbReference type="AlphaFoldDB" id="A0A5C5XIJ5"/>
<dbReference type="OrthoDB" id="9801392at2"/>
<gene>
    <name evidence="2" type="ORF">Pan54_35760</name>
</gene>
<keyword evidence="3" id="KW-1185">Reference proteome</keyword>
<dbReference type="RefSeq" id="WP_146504649.1">
    <property type="nucleotide sequence ID" value="NZ_SJPG01000001.1"/>
</dbReference>
<evidence type="ECO:0000259" key="1">
    <source>
        <dbReference type="Pfam" id="PF22016"/>
    </source>
</evidence>
<evidence type="ECO:0000313" key="2">
    <source>
        <dbReference type="EMBL" id="TWT62830.1"/>
    </source>
</evidence>
<dbReference type="EMBL" id="SJPG01000001">
    <property type="protein sequence ID" value="TWT62830.1"/>
    <property type="molecule type" value="Genomic_DNA"/>
</dbReference>
<accession>A0A5C5XIJ5</accession>
<name>A0A5C5XIJ5_9PLAN</name>
<sequence length="172" mass="19536">MIFRLSHKLSTKIKSGKLKEMPLEENPLADWSSHLFVVDHTQYIIMSNTESMYSCVMYGDDINHDSQFIQRAFSTIREFMEEDGLLSIYEEFIISSSGTVSFAKALNRQVTGSMNELVMTATTALESEEIAPHDLGFELNNLLLSAIATKADRGYGRPKEAFRKLVDQKRND</sequence>
<dbReference type="InterPro" id="IPR053864">
    <property type="entry name" value="DUF6933"/>
</dbReference>
<proteinExistence type="predicted"/>
<feature type="domain" description="DUF6933" evidence="1">
    <location>
        <begin position="2"/>
        <end position="161"/>
    </location>
</feature>
<dbReference type="Proteomes" id="UP000316095">
    <property type="component" value="Unassembled WGS sequence"/>
</dbReference>
<reference evidence="2 3" key="1">
    <citation type="submission" date="2019-02" db="EMBL/GenBank/DDBJ databases">
        <title>Deep-cultivation of Planctomycetes and their phenomic and genomic characterization uncovers novel biology.</title>
        <authorList>
            <person name="Wiegand S."/>
            <person name="Jogler M."/>
            <person name="Boedeker C."/>
            <person name="Pinto D."/>
            <person name="Vollmers J."/>
            <person name="Rivas-Marin E."/>
            <person name="Kohn T."/>
            <person name="Peeters S.H."/>
            <person name="Heuer A."/>
            <person name="Rast P."/>
            <person name="Oberbeckmann S."/>
            <person name="Bunk B."/>
            <person name="Jeske O."/>
            <person name="Meyerdierks A."/>
            <person name="Storesund J.E."/>
            <person name="Kallscheuer N."/>
            <person name="Luecker S."/>
            <person name="Lage O.M."/>
            <person name="Pohl T."/>
            <person name="Merkel B.J."/>
            <person name="Hornburger P."/>
            <person name="Mueller R.-W."/>
            <person name="Bruemmer F."/>
            <person name="Labrenz M."/>
            <person name="Spormann A.M."/>
            <person name="Op Den Camp H."/>
            <person name="Overmann J."/>
            <person name="Amann R."/>
            <person name="Jetten M.S.M."/>
            <person name="Mascher T."/>
            <person name="Medema M.H."/>
            <person name="Devos D.P."/>
            <person name="Kaster A.-K."/>
            <person name="Ovreas L."/>
            <person name="Rohde M."/>
            <person name="Galperin M.Y."/>
            <person name="Jogler C."/>
        </authorList>
    </citation>
    <scope>NUCLEOTIDE SEQUENCE [LARGE SCALE GENOMIC DNA]</scope>
    <source>
        <strain evidence="2 3">Pan54</strain>
    </source>
</reference>
<organism evidence="2 3">
    <name type="scientific">Rubinisphaera italica</name>
    <dbReference type="NCBI Taxonomy" id="2527969"/>
    <lineage>
        <taxon>Bacteria</taxon>
        <taxon>Pseudomonadati</taxon>
        <taxon>Planctomycetota</taxon>
        <taxon>Planctomycetia</taxon>
        <taxon>Planctomycetales</taxon>
        <taxon>Planctomycetaceae</taxon>
        <taxon>Rubinisphaera</taxon>
    </lineage>
</organism>